<name>A0A8B6EVL9_MYTGA</name>
<reference evidence="2" key="1">
    <citation type="submission" date="2018-11" db="EMBL/GenBank/DDBJ databases">
        <authorList>
            <person name="Alioto T."/>
            <person name="Alioto T."/>
        </authorList>
    </citation>
    <scope>NUCLEOTIDE SEQUENCE</scope>
</reference>
<dbReference type="AlphaFoldDB" id="A0A8B6EVL9"/>
<feature type="compositionally biased region" description="Basic and acidic residues" evidence="1">
    <location>
        <begin position="1"/>
        <end position="12"/>
    </location>
</feature>
<feature type="region of interest" description="Disordered" evidence="1">
    <location>
        <begin position="1"/>
        <end position="32"/>
    </location>
</feature>
<dbReference type="EMBL" id="UYJE01005820">
    <property type="protein sequence ID" value="VDI40720.1"/>
    <property type="molecule type" value="Genomic_DNA"/>
</dbReference>
<evidence type="ECO:0000313" key="3">
    <source>
        <dbReference type="Proteomes" id="UP000596742"/>
    </source>
</evidence>
<comment type="caution">
    <text evidence="2">The sequence shown here is derived from an EMBL/GenBank/DDBJ whole genome shotgun (WGS) entry which is preliminary data.</text>
</comment>
<organism evidence="2 3">
    <name type="scientific">Mytilus galloprovincialis</name>
    <name type="common">Mediterranean mussel</name>
    <dbReference type="NCBI Taxonomy" id="29158"/>
    <lineage>
        <taxon>Eukaryota</taxon>
        <taxon>Metazoa</taxon>
        <taxon>Spiralia</taxon>
        <taxon>Lophotrochozoa</taxon>
        <taxon>Mollusca</taxon>
        <taxon>Bivalvia</taxon>
        <taxon>Autobranchia</taxon>
        <taxon>Pteriomorphia</taxon>
        <taxon>Mytilida</taxon>
        <taxon>Mytiloidea</taxon>
        <taxon>Mytilidae</taxon>
        <taxon>Mytilinae</taxon>
        <taxon>Mytilus</taxon>
    </lineage>
</organism>
<proteinExistence type="predicted"/>
<gene>
    <name evidence="2" type="ORF">MGAL_10B028122</name>
</gene>
<evidence type="ECO:0000256" key="1">
    <source>
        <dbReference type="SAM" id="MobiDB-lite"/>
    </source>
</evidence>
<evidence type="ECO:0000313" key="2">
    <source>
        <dbReference type="EMBL" id="VDI40720.1"/>
    </source>
</evidence>
<sequence length="64" mass="7651">MFTEKMQTERALSESTSSHRYSKWPDSDLPPPDYLDVVDVNGRYSPFPERKYIQQPITYCRRVH</sequence>
<protein>
    <submittedName>
        <fullName evidence="2">Uncharacterized protein</fullName>
    </submittedName>
</protein>
<accession>A0A8B6EVL9</accession>
<dbReference type="Proteomes" id="UP000596742">
    <property type="component" value="Unassembled WGS sequence"/>
</dbReference>
<keyword evidence="3" id="KW-1185">Reference proteome</keyword>